<accession>A0A975MQD3</accession>
<dbReference type="AlphaFoldDB" id="A0A975MQD3"/>
<proteinExistence type="predicted"/>
<gene>
    <name evidence="2" type="ORF">KEF85_06335</name>
</gene>
<organism evidence="2 3">
    <name type="scientific">Methylomonas paludis</name>
    <dbReference type="NCBI Taxonomy" id="1173101"/>
    <lineage>
        <taxon>Bacteria</taxon>
        <taxon>Pseudomonadati</taxon>
        <taxon>Pseudomonadota</taxon>
        <taxon>Gammaproteobacteria</taxon>
        <taxon>Methylococcales</taxon>
        <taxon>Methylococcaceae</taxon>
        <taxon>Methylomonas</taxon>
    </lineage>
</organism>
<dbReference type="EMBL" id="CP073754">
    <property type="protein sequence ID" value="QWF72067.1"/>
    <property type="molecule type" value="Genomic_DNA"/>
</dbReference>
<keyword evidence="3" id="KW-1185">Reference proteome</keyword>
<protein>
    <submittedName>
        <fullName evidence="2">Uncharacterized protein</fullName>
    </submittedName>
</protein>
<dbReference type="RefSeq" id="WP_215584149.1">
    <property type="nucleotide sequence ID" value="NZ_CP073754.1"/>
</dbReference>
<name>A0A975MQD3_9GAMM</name>
<evidence type="ECO:0000313" key="3">
    <source>
        <dbReference type="Proteomes" id="UP000676649"/>
    </source>
</evidence>
<keyword evidence="1" id="KW-0812">Transmembrane</keyword>
<keyword evidence="1" id="KW-0472">Membrane</keyword>
<sequence>MKSRRISTLQKTRFKTYKKKSANSFLSNVLAGFGRFFPSQPRNYSHPTGGGFYADALAMQKDFRNIGKDLQTSLRKYGQTETD</sequence>
<evidence type="ECO:0000256" key="1">
    <source>
        <dbReference type="SAM" id="Phobius"/>
    </source>
</evidence>
<dbReference type="Proteomes" id="UP000676649">
    <property type="component" value="Chromosome"/>
</dbReference>
<feature type="transmembrane region" description="Helical" evidence="1">
    <location>
        <begin position="21"/>
        <end position="38"/>
    </location>
</feature>
<reference evidence="2" key="1">
    <citation type="submission" date="2021-04" db="EMBL/GenBank/DDBJ databases">
        <title>Draft genome sequence data of methanotrophic Methylovulum sp. strain S1L and Methylomonas sp. strain S2AM isolated from boreal lake water columns.</title>
        <authorList>
            <person name="Rissanen A.J."/>
            <person name="Mangayil R."/>
            <person name="Svenning M.M."/>
            <person name="Khanongnuch R."/>
        </authorList>
    </citation>
    <scope>NUCLEOTIDE SEQUENCE</scope>
    <source>
        <strain evidence="2">S2AM</strain>
    </source>
</reference>
<evidence type="ECO:0000313" key="2">
    <source>
        <dbReference type="EMBL" id="QWF72067.1"/>
    </source>
</evidence>
<keyword evidence="1" id="KW-1133">Transmembrane helix</keyword>
<dbReference type="KEGG" id="mpad:KEF85_06335"/>